<reference evidence="3" key="1">
    <citation type="journal article" date="2019" name="Int. J. Syst. Evol. Microbiol.">
        <title>The Global Catalogue of Microorganisms (GCM) 10K type strain sequencing project: providing services to taxonomists for standard genome sequencing and annotation.</title>
        <authorList>
            <consortium name="The Broad Institute Genomics Platform"/>
            <consortium name="The Broad Institute Genome Sequencing Center for Infectious Disease"/>
            <person name="Wu L."/>
            <person name="Ma J."/>
        </authorList>
    </citation>
    <scope>NUCLEOTIDE SEQUENCE [LARGE SCALE GENOMIC DNA]</scope>
    <source>
        <strain evidence="3">SHR3</strain>
    </source>
</reference>
<dbReference type="Pfam" id="PF04230">
    <property type="entry name" value="PS_pyruv_trans"/>
    <property type="match status" value="1"/>
</dbReference>
<accession>A0ABW1ALZ5</accession>
<dbReference type="GO" id="GO:0016757">
    <property type="term" value="F:glycosyltransferase activity"/>
    <property type="evidence" value="ECO:0007669"/>
    <property type="project" value="UniProtKB-KW"/>
</dbReference>
<keyword evidence="2" id="KW-0328">Glycosyltransferase</keyword>
<dbReference type="RefSeq" id="WP_096449102.1">
    <property type="nucleotide sequence ID" value="NZ_JBHSOG010000007.1"/>
</dbReference>
<evidence type="ECO:0000313" key="2">
    <source>
        <dbReference type="EMBL" id="MFC5768185.1"/>
    </source>
</evidence>
<gene>
    <name evidence="2" type="ORF">ACFPTN_02240</name>
</gene>
<organism evidence="2 3">
    <name type="scientific">Thauera sinica</name>
    <dbReference type="NCBI Taxonomy" id="2665146"/>
    <lineage>
        <taxon>Bacteria</taxon>
        <taxon>Pseudomonadati</taxon>
        <taxon>Pseudomonadota</taxon>
        <taxon>Betaproteobacteria</taxon>
        <taxon>Rhodocyclales</taxon>
        <taxon>Zoogloeaceae</taxon>
        <taxon>Thauera</taxon>
    </lineage>
</organism>
<dbReference type="EMBL" id="JBHSOG010000007">
    <property type="protein sequence ID" value="MFC5768185.1"/>
    <property type="molecule type" value="Genomic_DNA"/>
</dbReference>
<keyword evidence="2" id="KW-0808">Transferase</keyword>
<feature type="domain" description="Polysaccharide pyruvyl transferase" evidence="1">
    <location>
        <begin position="75"/>
        <end position="216"/>
    </location>
</feature>
<keyword evidence="3" id="KW-1185">Reference proteome</keyword>
<protein>
    <submittedName>
        <fullName evidence="2">Polysaccharide pyruvyl transferase family protein</fullName>
        <ecNumber evidence="2">2.4.-.-</ecNumber>
    </submittedName>
</protein>
<sequence>MLYKIRNLLRRPPPRMPPAIMPHGLPYGHVSLFHWRPADGSVNFGDHLSRIVVARVLGTRGMTLDDEVGQAARLLAIGSILHFAGDGDIVWGSGINGKVPESSFTARRLDIRAVRGPLTEEFLRRRGHAVPMVFGDPALLVRHLFPERFRPTGERPYVFVPNLHDLKLVADSPHVVSPLAGWNTVIAEILKARLVLASSLHGLVIAESFGIPARYVRLSETENLFKYLDYYYGTGRSRFDYATSIPQALEMGGMPSFGFNPGPLLAAFPWDLWL</sequence>
<dbReference type="EC" id="2.4.-.-" evidence="2"/>
<dbReference type="Proteomes" id="UP001595974">
    <property type="component" value="Unassembled WGS sequence"/>
</dbReference>
<proteinExistence type="predicted"/>
<evidence type="ECO:0000259" key="1">
    <source>
        <dbReference type="Pfam" id="PF04230"/>
    </source>
</evidence>
<comment type="caution">
    <text evidence="2">The sequence shown here is derived from an EMBL/GenBank/DDBJ whole genome shotgun (WGS) entry which is preliminary data.</text>
</comment>
<evidence type="ECO:0000313" key="3">
    <source>
        <dbReference type="Proteomes" id="UP001595974"/>
    </source>
</evidence>
<name>A0ABW1ALZ5_9RHOO</name>
<dbReference type="InterPro" id="IPR007345">
    <property type="entry name" value="Polysacch_pyruvyl_Trfase"/>
</dbReference>